<keyword evidence="1" id="KW-1133">Transmembrane helix</keyword>
<feature type="domain" description="Thioredoxin" evidence="2">
    <location>
        <begin position="42"/>
        <end position="157"/>
    </location>
</feature>
<keyword evidence="1" id="KW-0472">Membrane</keyword>
<dbReference type="SUPFAM" id="SSF52833">
    <property type="entry name" value="Thioredoxin-like"/>
    <property type="match status" value="1"/>
</dbReference>
<dbReference type="InterPro" id="IPR036249">
    <property type="entry name" value="Thioredoxin-like_sf"/>
</dbReference>
<dbReference type="PROSITE" id="PS51352">
    <property type="entry name" value="THIOREDOXIN_2"/>
    <property type="match status" value="1"/>
</dbReference>
<dbReference type="GO" id="GO:0006457">
    <property type="term" value="P:protein folding"/>
    <property type="evidence" value="ECO:0007669"/>
    <property type="project" value="TreeGrafter"/>
</dbReference>
<dbReference type="InterPro" id="IPR051063">
    <property type="entry name" value="PDI"/>
</dbReference>
<evidence type="ECO:0000313" key="3">
    <source>
        <dbReference type="EMBL" id="QKF93936.1"/>
    </source>
</evidence>
<dbReference type="Proteomes" id="UP001162001">
    <property type="component" value="Segment"/>
</dbReference>
<reference evidence="3 4" key="1">
    <citation type="submission" date="2020-04" db="EMBL/GenBank/DDBJ databases">
        <title>Advantages and limits of metagenomic assembly and binning of a giant virus.</title>
        <authorList>
            <person name="Schulz F."/>
            <person name="Andreani J."/>
            <person name="Francis R."/>
            <person name="Boudjemaa H."/>
            <person name="Bou Khalil J.Y."/>
            <person name="Lee J."/>
            <person name="La Scola B."/>
            <person name="Woyke T."/>
        </authorList>
    </citation>
    <scope>NUCLEOTIDE SEQUENCE [LARGE SCALE GENOMIC DNA]</scope>
    <source>
        <strain evidence="3 4">FV1/VV64</strain>
    </source>
</reference>
<dbReference type="InterPro" id="IPR013766">
    <property type="entry name" value="Thioredoxin_domain"/>
</dbReference>
<dbReference type="CDD" id="cd02961">
    <property type="entry name" value="PDI_a_family"/>
    <property type="match status" value="1"/>
</dbReference>
<keyword evidence="1" id="KW-0812">Transmembrane</keyword>
<proteinExistence type="predicted"/>
<gene>
    <name evidence="3" type="ORF">Fadolivirus_1_478</name>
</gene>
<dbReference type="PANTHER" id="PTHR45672">
    <property type="entry name" value="PROTEIN DISULFIDE-ISOMERASE C17H9.14C-RELATED"/>
    <property type="match status" value="1"/>
</dbReference>
<accession>A0A7D3V7J6</accession>
<organism evidence="3 4">
    <name type="scientific">Fadolivirus FV1/VV64</name>
    <dbReference type="NCBI Taxonomy" id="3070911"/>
    <lineage>
        <taxon>Viruses</taxon>
        <taxon>Varidnaviria</taxon>
        <taxon>Bamfordvirae</taxon>
        <taxon>Nucleocytoviricota</taxon>
        <taxon>Megaviricetes</taxon>
        <taxon>Imitervirales</taxon>
        <taxon>Mimiviridae</taxon>
        <taxon>Klosneuvirinae</taxon>
        <taxon>Fadolivirus</taxon>
        <taxon>Fadolivirus algeromassiliense</taxon>
    </lineage>
</organism>
<evidence type="ECO:0000256" key="1">
    <source>
        <dbReference type="SAM" id="Phobius"/>
    </source>
</evidence>
<dbReference type="Pfam" id="PF00085">
    <property type="entry name" value="Thioredoxin"/>
    <property type="match status" value="1"/>
</dbReference>
<evidence type="ECO:0000259" key="2">
    <source>
        <dbReference type="PROSITE" id="PS51352"/>
    </source>
</evidence>
<keyword evidence="4" id="KW-1185">Reference proteome</keyword>
<feature type="transmembrane region" description="Helical" evidence="1">
    <location>
        <begin position="7"/>
        <end position="26"/>
    </location>
</feature>
<dbReference type="Gene3D" id="3.40.30.10">
    <property type="entry name" value="Glutaredoxin"/>
    <property type="match status" value="1"/>
</dbReference>
<protein>
    <submittedName>
        <fullName evidence="3">Thioredoxin</fullName>
    </submittedName>
</protein>
<sequence>MDYLKQIQWYHIAIVCLSAVLLFLIFTRQSCSANTCKNAQNKPEGFTAEEQQEQKTDQEVKESGVAGEIILYYAMWCGYSRAFLPEWEKFEEYAKKNLPYVRVSRVRCEDGNEATCVQKGVEGYPTVILYPKNNTERLYEGERKMEKVVEFVQNNLKH</sequence>
<name>A0A7D3V7J6_9VIRU</name>
<dbReference type="EMBL" id="MT418680">
    <property type="protein sequence ID" value="QKF93936.1"/>
    <property type="molecule type" value="Genomic_DNA"/>
</dbReference>
<evidence type="ECO:0000313" key="4">
    <source>
        <dbReference type="Proteomes" id="UP001162001"/>
    </source>
</evidence>
<dbReference type="GO" id="GO:0003756">
    <property type="term" value="F:protein disulfide isomerase activity"/>
    <property type="evidence" value="ECO:0007669"/>
    <property type="project" value="TreeGrafter"/>
</dbReference>